<protein>
    <submittedName>
        <fullName evidence="1">Uncharacterized protein</fullName>
    </submittedName>
</protein>
<organism evidence="1 2">
    <name type="scientific">Haemaphysalis longicornis</name>
    <name type="common">Bush tick</name>
    <dbReference type="NCBI Taxonomy" id="44386"/>
    <lineage>
        <taxon>Eukaryota</taxon>
        <taxon>Metazoa</taxon>
        <taxon>Ecdysozoa</taxon>
        <taxon>Arthropoda</taxon>
        <taxon>Chelicerata</taxon>
        <taxon>Arachnida</taxon>
        <taxon>Acari</taxon>
        <taxon>Parasitiformes</taxon>
        <taxon>Ixodida</taxon>
        <taxon>Ixodoidea</taxon>
        <taxon>Ixodidae</taxon>
        <taxon>Haemaphysalinae</taxon>
        <taxon>Haemaphysalis</taxon>
    </lineage>
</organism>
<proteinExistence type="predicted"/>
<gene>
    <name evidence="1" type="ORF">HPB48_000141</name>
</gene>
<dbReference type="Proteomes" id="UP000821853">
    <property type="component" value="Chromosome 9"/>
</dbReference>
<keyword evidence="2" id="KW-1185">Reference proteome</keyword>
<dbReference type="VEuPathDB" id="VectorBase:HLOH_050800"/>
<evidence type="ECO:0000313" key="1">
    <source>
        <dbReference type="EMBL" id="KAH9382480.1"/>
    </source>
</evidence>
<accession>A0A9J6H5V6</accession>
<sequence>MSQYAPLRRASLRDKVRNIALTTERPNRILQRDCCRLEGKLPLLPRLRASRVTGARMPRLRGVEWLSGSVCAPG</sequence>
<name>A0A9J6H5V6_HAELO</name>
<dbReference type="AlphaFoldDB" id="A0A9J6H5V6"/>
<comment type="caution">
    <text evidence="1">The sequence shown here is derived from an EMBL/GenBank/DDBJ whole genome shotgun (WGS) entry which is preliminary data.</text>
</comment>
<dbReference type="EMBL" id="JABSTR010000011">
    <property type="protein sequence ID" value="KAH9382480.1"/>
    <property type="molecule type" value="Genomic_DNA"/>
</dbReference>
<reference evidence="1 2" key="1">
    <citation type="journal article" date="2020" name="Cell">
        <title>Large-Scale Comparative Analyses of Tick Genomes Elucidate Their Genetic Diversity and Vector Capacities.</title>
        <authorList>
            <consortium name="Tick Genome and Microbiome Consortium (TIGMIC)"/>
            <person name="Jia N."/>
            <person name="Wang J."/>
            <person name="Shi W."/>
            <person name="Du L."/>
            <person name="Sun Y."/>
            <person name="Zhan W."/>
            <person name="Jiang J.F."/>
            <person name="Wang Q."/>
            <person name="Zhang B."/>
            <person name="Ji P."/>
            <person name="Bell-Sakyi L."/>
            <person name="Cui X.M."/>
            <person name="Yuan T.T."/>
            <person name="Jiang B.G."/>
            <person name="Yang W.F."/>
            <person name="Lam T.T."/>
            <person name="Chang Q.C."/>
            <person name="Ding S.J."/>
            <person name="Wang X.J."/>
            <person name="Zhu J.G."/>
            <person name="Ruan X.D."/>
            <person name="Zhao L."/>
            <person name="Wei J.T."/>
            <person name="Ye R.Z."/>
            <person name="Que T.C."/>
            <person name="Du C.H."/>
            <person name="Zhou Y.H."/>
            <person name="Cheng J.X."/>
            <person name="Dai P.F."/>
            <person name="Guo W.B."/>
            <person name="Han X.H."/>
            <person name="Huang E.J."/>
            <person name="Li L.F."/>
            <person name="Wei W."/>
            <person name="Gao Y.C."/>
            <person name="Liu J.Z."/>
            <person name="Shao H.Z."/>
            <person name="Wang X."/>
            <person name="Wang C.C."/>
            <person name="Yang T.C."/>
            <person name="Huo Q.B."/>
            <person name="Li W."/>
            <person name="Chen H.Y."/>
            <person name="Chen S.E."/>
            <person name="Zhou L.G."/>
            <person name="Ni X.B."/>
            <person name="Tian J.H."/>
            <person name="Sheng Y."/>
            <person name="Liu T."/>
            <person name="Pan Y.S."/>
            <person name="Xia L.Y."/>
            <person name="Li J."/>
            <person name="Zhao F."/>
            <person name="Cao W.C."/>
        </authorList>
    </citation>
    <scope>NUCLEOTIDE SEQUENCE [LARGE SCALE GENOMIC DNA]</scope>
    <source>
        <strain evidence="1">HaeL-2018</strain>
    </source>
</reference>
<evidence type="ECO:0000313" key="2">
    <source>
        <dbReference type="Proteomes" id="UP000821853"/>
    </source>
</evidence>